<dbReference type="SUPFAM" id="SSF54001">
    <property type="entry name" value="Cysteine proteinases"/>
    <property type="match status" value="1"/>
</dbReference>
<dbReference type="InterPro" id="IPR000064">
    <property type="entry name" value="NLP_P60_dom"/>
</dbReference>
<evidence type="ECO:0000313" key="7">
    <source>
        <dbReference type="Proteomes" id="UP000474957"/>
    </source>
</evidence>
<dbReference type="Proteomes" id="UP000474957">
    <property type="component" value="Unassembled WGS sequence"/>
</dbReference>
<keyword evidence="3" id="KW-0378">Hydrolase</keyword>
<dbReference type="EMBL" id="WIND01000004">
    <property type="protein sequence ID" value="MSU89475.1"/>
    <property type="molecule type" value="Genomic_DNA"/>
</dbReference>
<dbReference type="PROSITE" id="PS51935">
    <property type="entry name" value="NLPC_P60"/>
    <property type="match status" value="1"/>
</dbReference>
<feature type="domain" description="NlpC/P60" evidence="5">
    <location>
        <begin position="129"/>
        <end position="250"/>
    </location>
</feature>
<protein>
    <submittedName>
        <fullName evidence="6">Peptidase P60</fullName>
    </submittedName>
</protein>
<dbReference type="Gene3D" id="3.90.1720.10">
    <property type="entry name" value="endopeptidase domain like (from Nostoc punctiforme)"/>
    <property type="match status" value="1"/>
</dbReference>
<evidence type="ECO:0000256" key="2">
    <source>
        <dbReference type="ARBA" id="ARBA00022670"/>
    </source>
</evidence>
<reference evidence="6 7" key="1">
    <citation type="submission" date="2019-10" db="EMBL/GenBank/DDBJ databases">
        <title>Cognatihalovulum marinum gen. nov. sp. nov., a new member of the family Rhodobacteraceae isolated from deep seawater of the Northwest Indian Ocean.</title>
        <authorList>
            <person name="Ruan C."/>
            <person name="Wang J."/>
            <person name="Zheng X."/>
            <person name="Song L."/>
            <person name="Zhu Y."/>
            <person name="Huang Y."/>
            <person name="Lu Z."/>
            <person name="Du W."/>
            <person name="Huang L."/>
            <person name="Dai X."/>
        </authorList>
    </citation>
    <scope>NUCLEOTIDE SEQUENCE [LARGE SCALE GENOMIC DNA]</scope>
    <source>
        <strain evidence="6 7">2CG4</strain>
    </source>
</reference>
<dbReference type="InterPro" id="IPR051794">
    <property type="entry name" value="PG_Endopeptidase_C40"/>
</dbReference>
<dbReference type="AlphaFoldDB" id="A0A6L5Z052"/>
<dbReference type="GO" id="GO:0008234">
    <property type="term" value="F:cysteine-type peptidase activity"/>
    <property type="evidence" value="ECO:0007669"/>
    <property type="project" value="UniProtKB-KW"/>
</dbReference>
<evidence type="ECO:0000256" key="3">
    <source>
        <dbReference type="ARBA" id="ARBA00022801"/>
    </source>
</evidence>
<dbReference type="PANTHER" id="PTHR47359:SF3">
    <property type="entry name" value="NLP_P60 DOMAIN-CONTAINING PROTEIN-RELATED"/>
    <property type="match status" value="1"/>
</dbReference>
<evidence type="ECO:0000313" key="6">
    <source>
        <dbReference type="EMBL" id="MSU89475.1"/>
    </source>
</evidence>
<dbReference type="InterPro" id="IPR041382">
    <property type="entry name" value="SH3_16"/>
</dbReference>
<proteinExistence type="inferred from homology"/>
<gene>
    <name evidence="6" type="ORF">GE300_07580</name>
</gene>
<keyword evidence="7" id="KW-1185">Reference proteome</keyword>
<evidence type="ECO:0000256" key="1">
    <source>
        <dbReference type="ARBA" id="ARBA00007074"/>
    </source>
</evidence>
<dbReference type="Pfam" id="PF00877">
    <property type="entry name" value="NLPC_P60"/>
    <property type="match status" value="1"/>
</dbReference>
<keyword evidence="2" id="KW-0645">Protease</keyword>
<accession>A0A6L5Z052</accession>
<organism evidence="6 7">
    <name type="scientific">Halovulum marinum</name>
    <dbReference type="NCBI Taxonomy" id="2662447"/>
    <lineage>
        <taxon>Bacteria</taxon>
        <taxon>Pseudomonadati</taxon>
        <taxon>Pseudomonadota</taxon>
        <taxon>Alphaproteobacteria</taxon>
        <taxon>Rhodobacterales</taxon>
        <taxon>Paracoccaceae</taxon>
        <taxon>Halovulum</taxon>
    </lineage>
</organism>
<comment type="similarity">
    <text evidence="1">Belongs to the peptidase C40 family.</text>
</comment>
<evidence type="ECO:0000256" key="4">
    <source>
        <dbReference type="ARBA" id="ARBA00022807"/>
    </source>
</evidence>
<dbReference type="GO" id="GO:0006508">
    <property type="term" value="P:proteolysis"/>
    <property type="evidence" value="ECO:0007669"/>
    <property type="project" value="UniProtKB-KW"/>
</dbReference>
<sequence length="250" mass="25753">MRVAAPLLDMFAGPDGSGALTTQLLHGEAVDLYAADPGSGMAWVQNAADGYVGYVAGAGLAPDEAGPDDDPAPEFLVTGRGTQLYAAPGLKQVPCGALPWLARVRVAEERDGYARLGCGRWCPRPLLGRAAPGDFVAVAERLVGVPYLWGGRSQAGLDCSALVQLALAATGVAAPRDSDQQQALGAPADGACRRGDLLFWRGHVAIVAAPDTLLHANAHHMAVAIEPLRPALARIAATDTGPVTAARRLA</sequence>
<name>A0A6L5Z052_9RHOB</name>
<evidence type="ECO:0000259" key="5">
    <source>
        <dbReference type="PROSITE" id="PS51935"/>
    </source>
</evidence>
<dbReference type="InterPro" id="IPR038765">
    <property type="entry name" value="Papain-like_cys_pep_sf"/>
</dbReference>
<comment type="caution">
    <text evidence="6">The sequence shown here is derived from an EMBL/GenBank/DDBJ whole genome shotgun (WGS) entry which is preliminary data.</text>
</comment>
<keyword evidence="4" id="KW-0788">Thiol protease</keyword>
<dbReference type="PANTHER" id="PTHR47359">
    <property type="entry name" value="PEPTIDOGLYCAN DL-ENDOPEPTIDASE CWLO"/>
    <property type="match status" value="1"/>
</dbReference>
<dbReference type="Pfam" id="PF18348">
    <property type="entry name" value="SH3_16"/>
    <property type="match status" value="1"/>
</dbReference>